<dbReference type="AlphaFoldDB" id="A0A6H5HZD2"/>
<reference evidence="2 3" key="1">
    <citation type="submission" date="2020-02" db="EMBL/GenBank/DDBJ databases">
        <authorList>
            <person name="Ferguson B K."/>
        </authorList>
    </citation>
    <scope>NUCLEOTIDE SEQUENCE [LARGE SCALE GENOMIC DNA]</scope>
</reference>
<accession>A0A6H5HZD2</accession>
<organism evidence="2 3">
    <name type="scientific">Trichogramma brassicae</name>
    <dbReference type="NCBI Taxonomy" id="86971"/>
    <lineage>
        <taxon>Eukaryota</taxon>
        <taxon>Metazoa</taxon>
        <taxon>Ecdysozoa</taxon>
        <taxon>Arthropoda</taxon>
        <taxon>Hexapoda</taxon>
        <taxon>Insecta</taxon>
        <taxon>Pterygota</taxon>
        <taxon>Neoptera</taxon>
        <taxon>Endopterygota</taxon>
        <taxon>Hymenoptera</taxon>
        <taxon>Apocrita</taxon>
        <taxon>Proctotrupomorpha</taxon>
        <taxon>Chalcidoidea</taxon>
        <taxon>Trichogrammatidae</taxon>
        <taxon>Trichogramma</taxon>
    </lineage>
</organism>
<evidence type="ECO:0000313" key="3">
    <source>
        <dbReference type="Proteomes" id="UP000479190"/>
    </source>
</evidence>
<feature type="region of interest" description="Disordered" evidence="1">
    <location>
        <begin position="1"/>
        <end position="84"/>
    </location>
</feature>
<evidence type="ECO:0000256" key="1">
    <source>
        <dbReference type="SAM" id="MobiDB-lite"/>
    </source>
</evidence>
<evidence type="ECO:0000313" key="2">
    <source>
        <dbReference type="EMBL" id="CAB0030624.1"/>
    </source>
</evidence>
<dbReference type="EMBL" id="CADCXV010000502">
    <property type="protein sequence ID" value="CAB0030624.1"/>
    <property type="molecule type" value="Genomic_DNA"/>
</dbReference>
<proteinExistence type="predicted"/>
<sequence>MENSRIRIVGTGQDEPDESHRGGVEGGQGPRGANRLVRKTKAARRQDDNDEFHHGPAELSRQGRGAAHQSLSGRGRDGRASRFGGFHQDRAHELVGIGGDRGVQRQRLRRLRGDVLDSRQKISEISAQNHMKFETE</sequence>
<keyword evidence="3" id="KW-1185">Reference proteome</keyword>
<protein>
    <submittedName>
        <fullName evidence="2">Uncharacterized protein</fullName>
    </submittedName>
</protein>
<name>A0A6H5HZD2_9HYME</name>
<feature type="compositionally biased region" description="Basic and acidic residues" evidence="1">
    <location>
        <begin position="44"/>
        <end position="56"/>
    </location>
</feature>
<gene>
    <name evidence="2" type="ORF">TBRA_LOCUS2621</name>
</gene>
<dbReference type="Proteomes" id="UP000479190">
    <property type="component" value="Unassembled WGS sequence"/>
</dbReference>